<dbReference type="InterPro" id="IPR021416">
    <property type="entry name" value="DUF3048_N"/>
</dbReference>
<feature type="chain" id="PRO_5002896556" description="DUF3048 domain-containing protein" evidence="1">
    <location>
        <begin position="20"/>
        <end position="313"/>
    </location>
</feature>
<name>C0GGK4_DETAL</name>
<dbReference type="RefSeq" id="WP_008516415.1">
    <property type="nucleotide sequence ID" value="NZ_ACJM01000007.1"/>
</dbReference>
<evidence type="ECO:0000259" key="3">
    <source>
        <dbReference type="Pfam" id="PF17479"/>
    </source>
</evidence>
<dbReference type="SUPFAM" id="SSF159774">
    <property type="entry name" value="YerB-like"/>
    <property type="match status" value="1"/>
</dbReference>
<dbReference type="OrthoDB" id="9779102at2"/>
<dbReference type="PROSITE" id="PS51257">
    <property type="entry name" value="PROKAR_LIPOPROTEIN"/>
    <property type="match status" value="1"/>
</dbReference>
<evidence type="ECO:0000256" key="1">
    <source>
        <dbReference type="SAM" id="SignalP"/>
    </source>
</evidence>
<organism evidence="4 5">
    <name type="scientific">Dethiobacter alkaliphilus AHT 1</name>
    <dbReference type="NCBI Taxonomy" id="555088"/>
    <lineage>
        <taxon>Bacteria</taxon>
        <taxon>Bacillati</taxon>
        <taxon>Bacillota</taxon>
        <taxon>Dethiobacteria</taxon>
        <taxon>Dethiobacterales</taxon>
        <taxon>Dethiobacteraceae</taxon>
        <taxon>Dethiobacter</taxon>
    </lineage>
</organism>
<feature type="domain" description="DUF3048" evidence="2">
    <location>
        <begin position="50"/>
        <end position="175"/>
    </location>
</feature>
<dbReference type="InterPro" id="IPR023158">
    <property type="entry name" value="YerB-like_sf"/>
</dbReference>
<dbReference type="EMBL" id="ACJM01000007">
    <property type="protein sequence ID" value="EEG77445.1"/>
    <property type="molecule type" value="Genomic_DNA"/>
</dbReference>
<feature type="domain" description="DUF3048" evidence="3">
    <location>
        <begin position="200"/>
        <end position="308"/>
    </location>
</feature>
<dbReference type="Pfam" id="PF17479">
    <property type="entry name" value="DUF3048_C"/>
    <property type="match status" value="1"/>
</dbReference>
<proteinExistence type="predicted"/>
<keyword evidence="1" id="KW-0732">Signal</keyword>
<dbReference type="InterPro" id="IPR035328">
    <property type="entry name" value="DUF3048_C"/>
</dbReference>
<comment type="caution">
    <text evidence="4">The sequence shown here is derived from an EMBL/GenBank/DDBJ whole genome shotgun (WGS) entry which is preliminary data.</text>
</comment>
<dbReference type="AlphaFoldDB" id="C0GGK4"/>
<keyword evidence="5" id="KW-1185">Reference proteome</keyword>
<protein>
    <recommendedName>
        <fullName evidence="6">DUF3048 domain-containing protein</fullName>
    </recommendedName>
</protein>
<evidence type="ECO:0000259" key="2">
    <source>
        <dbReference type="Pfam" id="PF11258"/>
    </source>
</evidence>
<evidence type="ECO:0000313" key="4">
    <source>
        <dbReference type="EMBL" id="EEG77445.1"/>
    </source>
</evidence>
<evidence type="ECO:0008006" key="6">
    <source>
        <dbReference type="Google" id="ProtNLM"/>
    </source>
</evidence>
<dbReference type="Pfam" id="PF11258">
    <property type="entry name" value="DUF3048"/>
    <property type="match status" value="1"/>
</dbReference>
<evidence type="ECO:0000313" key="5">
    <source>
        <dbReference type="Proteomes" id="UP000006443"/>
    </source>
</evidence>
<feature type="signal peptide" evidence="1">
    <location>
        <begin position="1"/>
        <end position="19"/>
    </location>
</feature>
<dbReference type="eggNOG" id="COG1470">
    <property type="taxonomic scope" value="Bacteria"/>
</dbReference>
<sequence>MRRWLIVFLILLLSFTIMAGCGRNNDNNNNFEPTVPEPPPEEDTGIVTLQKVDPVTAVINNHAAARPQSGLQEASIVYEFLVEAGYTRLLAVYDTKVEENVTVGPVRSLRPYFAVQAMEHGGWVAHSGYSERTRNLIQGLGLREITSGTYLYRDNSRNAPHNLYTSMEQLYDARGDSEVRTVNVEAPDLPEGYQEGLELDIRYASHNQVRYEYDAENEVYLRFVDGRESSDRETGKQYNARRVIVRENRVTNVPGESLVDIDLSGSGSGLLYEEGRKYEITWEKSGGETQYYYQDGTPVDLSFGNTWIQVVRQ</sequence>
<gene>
    <name evidence="4" type="ORF">DealDRAFT_1568</name>
</gene>
<dbReference type="Proteomes" id="UP000006443">
    <property type="component" value="Unassembled WGS sequence"/>
</dbReference>
<dbReference type="STRING" id="555088.DealDRAFT_1568"/>
<reference evidence="4 5" key="1">
    <citation type="submission" date="2009-02" db="EMBL/GenBank/DDBJ databases">
        <title>Sequencing of the draft genome and assembly of Dethiobacter alkaliphilus AHT 1.</title>
        <authorList>
            <consortium name="US DOE Joint Genome Institute (JGI-PGF)"/>
            <person name="Lucas S."/>
            <person name="Copeland A."/>
            <person name="Lapidus A."/>
            <person name="Glavina del Rio T."/>
            <person name="Dalin E."/>
            <person name="Tice H."/>
            <person name="Bruce D."/>
            <person name="Goodwin L."/>
            <person name="Pitluck S."/>
            <person name="Larimer F."/>
            <person name="Land M.L."/>
            <person name="Hauser L."/>
            <person name="Muyzer G."/>
        </authorList>
    </citation>
    <scope>NUCLEOTIDE SEQUENCE [LARGE SCALE GENOMIC DNA]</scope>
    <source>
        <strain evidence="4 5">AHT 1</strain>
    </source>
</reference>
<accession>C0GGK4</accession>
<dbReference type="Gene3D" id="3.50.90.10">
    <property type="entry name" value="YerB-like"/>
    <property type="match status" value="1"/>
</dbReference>